<dbReference type="GO" id="GO:0005737">
    <property type="term" value="C:cytoplasm"/>
    <property type="evidence" value="ECO:0007669"/>
    <property type="project" value="UniProtKB-SubCell"/>
</dbReference>
<organism evidence="9 10">
    <name type="scientific">Abyssobacteria bacterium (strain SURF_5)</name>
    <dbReference type="NCBI Taxonomy" id="2093360"/>
    <lineage>
        <taxon>Bacteria</taxon>
        <taxon>Pseudomonadati</taxon>
        <taxon>Candidatus Hydrogenedentota</taxon>
        <taxon>Candidatus Abyssobacteria</taxon>
    </lineage>
</organism>
<dbReference type="InterPro" id="IPR025824">
    <property type="entry name" value="OB-fold_nuc-bd_dom"/>
</dbReference>
<evidence type="ECO:0000256" key="3">
    <source>
        <dbReference type="ARBA" id="ARBA00022801"/>
    </source>
</evidence>
<evidence type="ECO:0000256" key="4">
    <source>
        <dbReference type="ARBA" id="ARBA00022839"/>
    </source>
</evidence>
<dbReference type="Proteomes" id="UP000265882">
    <property type="component" value="Unassembled WGS sequence"/>
</dbReference>
<evidence type="ECO:0000256" key="6">
    <source>
        <dbReference type="RuleBase" id="RU004355"/>
    </source>
</evidence>
<reference evidence="9 10" key="1">
    <citation type="journal article" date="2017" name="ISME J.">
        <title>Energy and carbon metabolisms in a deep terrestrial subsurface fluid microbial community.</title>
        <authorList>
            <person name="Momper L."/>
            <person name="Jungbluth S.P."/>
            <person name="Lee M.D."/>
            <person name="Amend J.P."/>
        </authorList>
    </citation>
    <scope>NUCLEOTIDE SEQUENCE [LARGE SCALE GENOMIC DNA]</scope>
    <source>
        <strain evidence="9">SURF_5</strain>
    </source>
</reference>
<sequence>MNVYAPDHIFSVSELTRNIKTILEEFFGRIWVCGEISNCRRQASGHIYCTLKDNHSQLSIVFFRSDADRLKFKLQDGLQVNVFGRISVYEKRGNYQFIVERAEPVGYGALQLAFEQLKRKLDQEGLFAAEHKRSLPLFPQRIGVVTSPTGAAIRDILHVLDRRFSTVEVVLYPSLVQGEGAAEQIAEGIRVLDALGNIDVIIVGRGGGSLEDLWAFNEEVVARALFACKTPVVSAVGHEIDFTISDFVADLRAPTPSAAAELVVQEREAVAADVARLRQALARSVSTSLDNLGHRLKSAVSAYAFRRPSDMLVQYEQQLDDIRERTQELQDRFLENLETRSVNLRNRLLAARPERAFSFLGQRLHADGRMLAERLQRALASREAELGGLAAKLDSLSPLAVLGRGYSIAYREPDKTIIRDSSEVSGGDHVRVKLHRGSLACTVNQVEQEGSANG</sequence>
<accession>A0A3A4P5Y7</accession>
<evidence type="ECO:0000259" key="7">
    <source>
        <dbReference type="Pfam" id="PF02601"/>
    </source>
</evidence>
<comment type="caution">
    <text evidence="9">The sequence shown here is derived from an EMBL/GenBank/DDBJ whole genome shotgun (WGS) entry which is preliminary data.</text>
</comment>
<evidence type="ECO:0000313" key="9">
    <source>
        <dbReference type="EMBL" id="RJP25896.1"/>
    </source>
</evidence>
<name>A0A3A4P5Y7_ABYX5</name>
<dbReference type="PANTHER" id="PTHR30008:SF0">
    <property type="entry name" value="EXODEOXYRIBONUCLEASE 7 LARGE SUBUNIT"/>
    <property type="match status" value="1"/>
</dbReference>
<evidence type="ECO:0000313" key="10">
    <source>
        <dbReference type="Proteomes" id="UP000265882"/>
    </source>
</evidence>
<dbReference type="HAMAP" id="MF_00378">
    <property type="entry name" value="Exonuc_7_L"/>
    <property type="match status" value="1"/>
</dbReference>
<protein>
    <recommendedName>
        <fullName evidence="5">Exodeoxyribonuclease 7 large subunit</fullName>
        <ecNumber evidence="5">3.1.11.6</ecNumber>
    </recommendedName>
    <alternativeName>
        <fullName evidence="5">Exodeoxyribonuclease VII large subunit</fullName>
        <shortName evidence="5">Exonuclease VII large subunit</shortName>
    </alternativeName>
</protein>
<evidence type="ECO:0000256" key="1">
    <source>
        <dbReference type="ARBA" id="ARBA00022490"/>
    </source>
</evidence>
<keyword evidence="2 5" id="KW-0540">Nuclease</keyword>
<comment type="subunit">
    <text evidence="5">Heterooligomer composed of large and small subunits.</text>
</comment>
<dbReference type="NCBIfam" id="TIGR00237">
    <property type="entry name" value="xseA"/>
    <property type="match status" value="1"/>
</dbReference>
<feature type="domain" description="Exonuclease VII large subunit C-terminal" evidence="7">
    <location>
        <begin position="126"/>
        <end position="441"/>
    </location>
</feature>
<evidence type="ECO:0000259" key="8">
    <source>
        <dbReference type="Pfam" id="PF13742"/>
    </source>
</evidence>
<comment type="catalytic activity">
    <reaction evidence="5 6">
        <text>Exonucleolytic cleavage in either 5'- to 3'- or 3'- to 5'-direction to yield nucleoside 5'-phosphates.</text>
        <dbReference type="EC" id="3.1.11.6"/>
    </reaction>
</comment>
<dbReference type="EMBL" id="QZKU01000017">
    <property type="protein sequence ID" value="RJP25896.1"/>
    <property type="molecule type" value="Genomic_DNA"/>
</dbReference>
<dbReference type="PANTHER" id="PTHR30008">
    <property type="entry name" value="EXODEOXYRIBONUCLEASE 7 LARGE SUBUNIT"/>
    <property type="match status" value="1"/>
</dbReference>
<dbReference type="GO" id="GO:0006308">
    <property type="term" value="P:DNA catabolic process"/>
    <property type="evidence" value="ECO:0007669"/>
    <property type="project" value="UniProtKB-UniRule"/>
</dbReference>
<dbReference type="InterPro" id="IPR003753">
    <property type="entry name" value="Exonuc_VII_L"/>
</dbReference>
<comment type="subcellular location">
    <subcellularLocation>
        <location evidence="5 6">Cytoplasm</location>
    </subcellularLocation>
</comment>
<dbReference type="Pfam" id="PF02601">
    <property type="entry name" value="Exonuc_VII_L"/>
    <property type="match status" value="1"/>
</dbReference>
<dbReference type="InterPro" id="IPR036641">
    <property type="entry name" value="HPT_dom_sf"/>
</dbReference>
<dbReference type="GO" id="GO:0009318">
    <property type="term" value="C:exodeoxyribonuclease VII complex"/>
    <property type="evidence" value="ECO:0007669"/>
    <property type="project" value="UniProtKB-UniRule"/>
</dbReference>
<dbReference type="CDD" id="cd04489">
    <property type="entry name" value="ExoVII_LU_OBF"/>
    <property type="match status" value="1"/>
</dbReference>
<dbReference type="InterPro" id="IPR020579">
    <property type="entry name" value="Exonuc_VII_lsu_C"/>
</dbReference>
<keyword evidence="1 5" id="KW-0963">Cytoplasm</keyword>
<evidence type="ECO:0000256" key="2">
    <source>
        <dbReference type="ARBA" id="ARBA00022722"/>
    </source>
</evidence>
<dbReference type="GO" id="GO:0003676">
    <property type="term" value="F:nucleic acid binding"/>
    <property type="evidence" value="ECO:0007669"/>
    <property type="project" value="InterPro"/>
</dbReference>
<comment type="function">
    <text evidence="5">Bidirectionally degrades single-stranded DNA into large acid-insoluble oligonucleotides, which are then degraded further into small acid-soluble oligonucleotides.</text>
</comment>
<dbReference type="GO" id="GO:0008855">
    <property type="term" value="F:exodeoxyribonuclease VII activity"/>
    <property type="evidence" value="ECO:0007669"/>
    <property type="project" value="UniProtKB-UniRule"/>
</dbReference>
<dbReference type="Pfam" id="PF13742">
    <property type="entry name" value="tRNA_anti_2"/>
    <property type="match status" value="1"/>
</dbReference>
<dbReference type="AlphaFoldDB" id="A0A3A4P5Y7"/>
<keyword evidence="3 5" id="KW-0378">Hydrolase</keyword>
<dbReference type="EC" id="3.1.11.6" evidence="5"/>
<dbReference type="SUPFAM" id="SSF47226">
    <property type="entry name" value="Histidine-containing phosphotransfer domain, HPT domain"/>
    <property type="match status" value="1"/>
</dbReference>
<proteinExistence type="inferred from homology"/>
<comment type="similarity">
    <text evidence="5 6">Belongs to the XseA family.</text>
</comment>
<keyword evidence="4 5" id="KW-0269">Exonuclease</keyword>
<gene>
    <name evidence="5" type="primary">xseA</name>
    <name evidence="9" type="ORF">C4520_01715</name>
</gene>
<feature type="domain" description="OB-fold nucleic acid binding" evidence="8">
    <location>
        <begin position="10"/>
        <end position="101"/>
    </location>
</feature>
<evidence type="ECO:0000256" key="5">
    <source>
        <dbReference type="HAMAP-Rule" id="MF_00378"/>
    </source>
</evidence>
<dbReference type="GO" id="GO:0000160">
    <property type="term" value="P:phosphorelay signal transduction system"/>
    <property type="evidence" value="ECO:0007669"/>
    <property type="project" value="InterPro"/>
</dbReference>